<evidence type="ECO:0000259" key="11">
    <source>
        <dbReference type="Pfam" id="PF00056"/>
    </source>
</evidence>
<evidence type="ECO:0000256" key="7">
    <source>
        <dbReference type="HAMAP-Rule" id="MF_00488"/>
    </source>
</evidence>
<feature type="binding site" evidence="7">
    <location>
        <begin position="163"/>
        <end position="166"/>
    </location>
    <ligand>
        <name>substrate</name>
    </ligand>
</feature>
<keyword evidence="4 7" id="KW-0560">Oxidoreductase</keyword>
<dbReference type="PATRIC" id="fig|545697.3.peg.2331"/>
<dbReference type="NCBIfam" id="NF004863">
    <property type="entry name" value="PRK06223.1"/>
    <property type="match status" value="1"/>
</dbReference>
<feature type="domain" description="Lactate/malate dehydrogenase N-terminal" evidence="11">
    <location>
        <begin position="48"/>
        <end position="185"/>
    </location>
</feature>
<evidence type="ECO:0000256" key="9">
    <source>
        <dbReference type="PIRSR" id="PIRSR000102-3"/>
    </source>
</evidence>
<dbReference type="PANTHER" id="PTHR43128:SF16">
    <property type="entry name" value="L-LACTATE DEHYDROGENASE"/>
    <property type="match status" value="1"/>
</dbReference>
<feature type="transmembrane region" description="Helical" evidence="10">
    <location>
        <begin position="45"/>
        <end position="66"/>
    </location>
</feature>
<evidence type="ECO:0000256" key="3">
    <source>
        <dbReference type="ARBA" id="ARBA00012967"/>
    </source>
</evidence>
<dbReference type="PIRSF" id="PIRSF000102">
    <property type="entry name" value="Lac_mal_DH"/>
    <property type="match status" value="1"/>
</dbReference>
<name>L1QCV6_9CLOT</name>
<keyword evidence="10" id="KW-0812">Transmembrane</keyword>
<dbReference type="CDD" id="cd05292">
    <property type="entry name" value="LDH_2"/>
    <property type="match status" value="1"/>
</dbReference>
<accession>L1QCV6</accession>
<feature type="binding site" evidence="7">
    <location>
        <position position="131"/>
    </location>
    <ligand>
        <name>substrate</name>
    </ligand>
</feature>
<dbReference type="Pfam" id="PF00056">
    <property type="entry name" value="Ldh_1_N"/>
    <property type="match status" value="1"/>
</dbReference>
<sequence length="357" mass="39660">MFYNFSLAKILNFILVISFIKFKILLINKHIYHIIYYIYNKDGDFLSKISIIGAGSIGSTTAFALLQKGIAREIVINDINQEKALGEVLDLMHGSSLCPPCNVTLGSVDDTKDSDIIIITAGSPQKPGETRLDLVDKNYKIFQNFIPKLASLSPNSILLVVSNPVDILSYMTYKLSGFPKERVIGSGTVLDTARLRSLLSKYFRIDGRNVEGFVLGEHGDSEFVTWSSLRVGSIPVKSFSEQNSISWDKETENVIAEDVKNCAYEVIKRKGATAFAVAVALVRIVEAILRDEKTILTLSTLLNDYLGVSNTYLSVPTIVGRNGIEKVLDIQLSTEEQEKFISSANLMKQYITRIDSH</sequence>
<feature type="binding site" evidence="7">
    <location>
        <position position="273"/>
    </location>
    <ligand>
        <name>substrate</name>
    </ligand>
</feature>
<reference evidence="13 14" key="1">
    <citation type="submission" date="2012-05" db="EMBL/GenBank/DDBJ databases">
        <authorList>
            <person name="Weinstock G."/>
            <person name="Sodergren E."/>
            <person name="Lobos E.A."/>
            <person name="Fulton L."/>
            <person name="Fulton R."/>
            <person name="Courtney L."/>
            <person name="Fronick C."/>
            <person name="O'Laughlin M."/>
            <person name="Godfrey J."/>
            <person name="Wilson R.M."/>
            <person name="Miner T."/>
            <person name="Farmer C."/>
            <person name="Delehaunty K."/>
            <person name="Cordes M."/>
            <person name="Minx P."/>
            <person name="Tomlinson C."/>
            <person name="Chen J."/>
            <person name="Wollam A."/>
            <person name="Pepin K.H."/>
            <person name="Bhonagiri V."/>
            <person name="Zhang X."/>
            <person name="Suruliraj S."/>
            <person name="Warren W."/>
            <person name="Mitreva M."/>
            <person name="Mardis E.R."/>
            <person name="Wilson R.K."/>
        </authorList>
    </citation>
    <scope>NUCLEOTIDE SEQUENCE [LARGE SCALE GENOMIC DNA]</scope>
    <source>
        <strain evidence="13 14">DSM 1785</strain>
    </source>
</reference>
<dbReference type="InterPro" id="IPR022383">
    <property type="entry name" value="Lactate/malate_DH_C"/>
</dbReference>
<feature type="binding site" evidence="7">
    <location>
        <position position="186"/>
    </location>
    <ligand>
        <name>NAD(+)</name>
        <dbReference type="ChEBI" id="CHEBI:57540"/>
    </ligand>
</feature>
<dbReference type="PROSITE" id="PS00064">
    <property type="entry name" value="L_LDH"/>
    <property type="match status" value="1"/>
</dbReference>
<dbReference type="UniPathway" id="UPA00554">
    <property type="reaction ID" value="UER00611"/>
</dbReference>
<gene>
    <name evidence="7" type="primary">ldh</name>
    <name evidence="13" type="ORF">HMPREF0216_02368</name>
</gene>
<evidence type="ECO:0000256" key="6">
    <source>
        <dbReference type="ARBA" id="ARBA00049258"/>
    </source>
</evidence>
<protein>
    <recommendedName>
        <fullName evidence="3 7">L-lactate dehydrogenase</fullName>
        <shortName evidence="7">L-LDH</shortName>
        <ecNumber evidence="3 7">1.1.1.27</ecNumber>
    </recommendedName>
</protein>
<dbReference type="Pfam" id="PF02866">
    <property type="entry name" value="Ldh_1_C"/>
    <property type="match status" value="1"/>
</dbReference>
<comment type="function">
    <text evidence="7">Catalyzes the conversion of lactate to pyruvate.</text>
</comment>
<comment type="subunit">
    <text evidence="7">Homotetramer.</text>
</comment>
<feature type="binding site" evidence="9">
    <location>
        <position position="138"/>
    </location>
    <ligand>
        <name>NAD(+)</name>
        <dbReference type="ChEBI" id="CHEBI:57540"/>
    </ligand>
</feature>
<dbReference type="GO" id="GO:0004459">
    <property type="term" value="F:L-lactate dehydrogenase (NAD+) activity"/>
    <property type="evidence" value="ECO:0007669"/>
    <property type="project" value="UniProtKB-UniRule"/>
</dbReference>
<proteinExistence type="inferred from homology"/>
<dbReference type="Gene3D" id="3.90.110.10">
    <property type="entry name" value="Lactate dehydrogenase/glycoside hydrolase, family 4, C-terminal"/>
    <property type="match status" value="1"/>
</dbReference>
<evidence type="ECO:0000256" key="8">
    <source>
        <dbReference type="PIRSR" id="PIRSR000102-1"/>
    </source>
</evidence>
<dbReference type="NCBIfam" id="TIGR01771">
    <property type="entry name" value="L-LDH-NAD"/>
    <property type="match status" value="1"/>
</dbReference>
<dbReference type="AlphaFoldDB" id="L1QCV6"/>
<feature type="transmembrane region" description="Helical" evidence="10">
    <location>
        <begin position="6"/>
        <end position="24"/>
    </location>
</feature>
<dbReference type="InterPro" id="IPR001557">
    <property type="entry name" value="L-lactate/malate_DH"/>
</dbReference>
<comment type="pathway">
    <text evidence="1 7">Fermentation; pyruvate fermentation to lactate; (S)-lactate from pyruvate: step 1/1.</text>
</comment>
<dbReference type="PRINTS" id="PR00086">
    <property type="entry name" value="LLDHDRGNASE"/>
</dbReference>
<dbReference type="SUPFAM" id="SSF51735">
    <property type="entry name" value="NAD(P)-binding Rossmann-fold domains"/>
    <property type="match status" value="1"/>
</dbReference>
<dbReference type="GO" id="GO:0005737">
    <property type="term" value="C:cytoplasm"/>
    <property type="evidence" value="ECO:0007669"/>
    <property type="project" value="UniProtKB-SubCell"/>
</dbReference>
<comment type="caution">
    <text evidence="13">The sequence shown here is derived from an EMBL/GenBank/DDBJ whole genome shotgun (WGS) entry which is preliminary data.</text>
</comment>
<evidence type="ECO:0000256" key="1">
    <source>
        <dbReference type="ARBA" id="ARBA00004843"/>
    </source>
</evidence>
<dbReference type="GO" id="GO:0006089">
    <property type="term" value="P:lactate metabolic process"/>
    <property type="evidence" value="ECO:0007669"/>
    <property type="project" value="TreeGrafter"/>
</dbReference>
<comment type="caution">
    <text evidence="7">Lacks conserved residue(s) required for the propagation of feature annotation.</text>
</comment>
<feature type="binding site" evidence="7 9">
    <location>
        <position position="78"/>
    </location>
    <ligand>
        <name>NAD(+)</name>
        <dbReference type="ChEBI" id="CHEBI:57540"/>
    </ligand>
</feature>
<feature type="binding site" evidence="7">
    <location>
        <position position="83"/>
    </location>
    <ligand>
        <name>NAD(+)</name>
        <dbReference type="ChEBI" id="CHEBI:57540"/>
    </ligand>
</feature>
<dbReference type="NCBIfam" id="NF000824">
    <property type="entry name" value="PRK00066.1"/>
    <property type="match status" value="1"/>
</dbReference>
<keyword evidence="7" id="KW-0963">Cytoplasm</keyword>
<dbReference type="FunFam" id="3.40.50.720:FF:000018">
    <property type="entry name" value="Malate dehydrogenase"/>
    <property type="match status" value="1"/>
</dbReference>
<dbReference type="GO" id="GO:0006096">
    <property type="term" value="P:glycolytic process"/>
    <property type="evidence" value="ECO:0007669"/>
    <property type="project" value="UniProtKB-UniRule"/>
</dbReference>
<dbReference type="HAMAP" id="MF_00488">
    <property type="entry name" value="Lactate_dehydrog"/>
    <property type="match status" value="1"/>
</dbReference>
<comment type="subcellular location">
    <subcellularLocation>
        <location evidence="7">Cytoplasm</location>
    </subcellularLocation>
</comment>
<dbReference type="EC" id="1.1.1.27" evidence="3 7"/>
<dbReference type="InterPro" id="IPR018177">
    <property type="entry name" value="L-lactate_DH_AS"/>
</dbReference>
<feature type="binding site" evidence="9">
    <location>
        <begin position="53"/>
        <end position="58"/>
    </location>
    <ligand>
        <name>NAD(+)</name>
        <dbReference type="ChEBI" id="CHEBI:57540"/>
    </ligand>
</feature>
<organism evidence="13 14">
    <name type="scientific">Clostridium celatum DSM 1785</name>
    <dbReference type="NCBI Taxonomy" id="545697"/>
    <lineage>
        <taxon>Bacteria</taxon>
        <taxon>Bacillati</taxon>
        <taxon>Bacillota</taxon>
        <taxon>Clostridia</taxon>
        <taxon>Eubacteriales</taxon>
        <taxon>Clostridiaceae</taxon>
        <taxon>Clostridium</taxon>
    </lineage>
</organism>
<dbReference type="Proteomes" id="UP000010420">
    <property type="component" value="Unassembled WGS sequence"/>
</dbReference>
<evidence type="ECO:0000256" key="5">
    <source>
        <dbReference type="ARBA" id="ARBA00023027"/>
    </source>
</evidence>
<feature type="binding site" evidence="7">
    <location>
        <position position="125"/>
    </location>
    <ligand>
        <name>substrate</name>
    </ligand>
</feature>
<keyword evidence="5 7" id="KW-0520">NAD</keyword>
<comment type="similarity">
    <text evidence="2 7">Belongs to the LDH/MDH superfamily. LDH family.</text>
</comment>
<dbReference type="InterPro" id="IPR011304">
    <property type="entry name" value="L-lactate_DH"/>
</dbReference>
<feature type="binding site" evidence="7 9">
    <location>
        <begin position="161"/>
        <end position="163"/>
    </location>
    <ligand>
        <name>NAD(+)</name>
        <dbReference type="ChEBI" id="CHEBI:57540"/>
    </ligand>
</feature>
<evidence type="ECO:0000259" key="12">
    <source>
        <dbReference type="Pfam" id="PF02866"/>
    </source>
</evidence>
<dbReference type="InterPro" id="IPR015955">
    <property type="entry name" value="Lactate_DH/Glyco_Ohase_4_C"/>
</dbReference>
<feature type="active site" description="Proton acceptor" evidence="7 8">
    <location>
        <position position="218"/>
    </location>
</feature>
<dbReference type="SUPFAM" id="SSF56327">
    <property type="entry name" value="LDH C-terminal domain-like"/>
    <property type="match status" value="1"/>
</dbReference>
<dbReference type="Gene3D" id="3.40.50.720">
    <property type="entry name" value="NAD(P)-binding Rossmann-like Domain"/>
    <property type="match status" value="1"/>
</dbReference>
<dbReference type="EMBL" id="AMEZ01000064">
    <property type="protein sequence ID" value="EKY25786.1"/>
    <property type="molecule type" value="Genomic_DNA"/>
</dbReference>
<dbReference type="HOGENOM" id="CLU_045401_1_1_9"/>
<dbReference type="PANTHER" id="PTHR43128">
    <property type="entry name" value="L-2-HYDROXYCARBOXYLATE DEHYDROGENASE (NAD(P)(+))"/>
    <property type="match status" value="1"/>
</dbReference>
<evidence type="ECO:0000256" key="4">
    <source>
        <dbReference type="ARBA" id="ARBA00023002"/>
    </source>
</evidence>
<comment type="catalytic activity">
    <reaction evidence="6 7">
        <text>(S)-lactate + NAD(+) = pyruvate + NADH + H(+)</text>
        <dbReference type="Rhea" id="RHEA:23444"/>
        <dbReference type="ChEBI" id="CHEBI:15361"/>
        <dbReference type="ChEBI" id="CHEBI:15378"/>
        <dbReference type="ChEBI" id="CHEBI:16651"/>
        <dbReference type="ChEBI" id="CHEBI:57540"/>
        <dbReference type="ChEBI" id="CHEBI:57945"/>
        <dbReference type="EC" id="1.1.1.27"/>
    </reaction>
</comment>
<dbReference type="InterPro" id="IPR001236">
    <property type="entry name" value="Lactate/malate_DH_N"/>
</dbReference>
<evidence type="ECO:0000256" key="10">
    <source>
        <dbReference type="SAM" id="Phobius"/>
    </source>
</evidence>
<evidence type="ECO:0000313" key="13">
    <source>
        <dbReference type="EMBL" id="EKY25786.1"/>
    </source>
</evidence>
<dbReference type="InterPro" id="IPR036291">
    <property type="entry name" value="NAD(P)-bd_dom_sf"/>
</dbReference>
<keyword evidence="10" id="KW-0472">Membrane</keyword>
<keyword evidence="14" id="KW-1185">Reference proteome</keyword>
<evidence type="ECO:0000256" key="2">
    <source>
        <dbReference type="ARBA" id="ARBA00006054"/>
    </source>
</evidence>
<dbReference type="eggNOG" id="COG0039">
    <property type="taxonomic scope" value="Bacteria"/>
</dbReference>
<dbReference type="STRING" id="545697.HMPREF0216_02368"/>
<feature type="modified residue" description="Phosphotyrosine" evidence="7">
    <location>
        <position position="264"/>
    </location>
</feature>
<evidence type="ECO:0000313" key="14">
    <source>
        <dbReference type="Proteomes" id="UP000010420"/>
    </source>
</evidence>
<keyword evidence="10" id="KW-1133">Transmembrane helix</keyword>
<feature type="domain" description="Lactate/malate dehydrogenase C-terminal" evidence="12">
    <location>
        <begin position="188"/>
        <end position="353"/>
    </location>
</feature>
<feature type="binding site" evidence="7">
    <location>
        <begin position="191"/>
        <end position="194"/>
    </location>
    <ligand>
        <name>substrate</name>
    </ligand>
</feature>
<keyword evidence="7" id="KW-0597">Phosphoprotein</keyword>